<dbReference type="InterPro" id="IPR050135">
    <property type="entry name" value="dGTPase-like"/>
</dbReference>
<evidence type="ECO:0000259" key="3">
    <source>
        <dbReference type="SMART" id="SM00471"/>
    </source>
</evidence>
<dbReference type="Proteomes" id="UP000798808">
    <property type="component" value="Unassembled WGS sequence"/>
</dbReference>
<dbReference type="Pfam" id="PF13286">
    <property type="entry name" value="HD_assoc"/>
    <property type="match status" value="1"/>
</dbReference>
<dbReference type="PANTHER" id="PTHR11373:SF32">
    <property type="entry name" value="DEOXYGUANOSINETRIPHOSPHATE TRIPHOSPHOHYDROLASE"/>
    <property type="match status" value="1"/>
</dbReference>
<organism evidence="4 5">
    <name type="scientific">Fulvivirga kasyanovii</name>
    <dbReference type="NCBI Taxonomy" id="396812"/>
    <lineage>
        <taxon>Bacteria</taxon>
        <taxon>Pseudomonadati</taxon>
        <taxon>Bacteroidota</taxon>
        <taxon>Cytophagia</taxon>
        <taxon>Cytophagales</taxon>
        <taxon>Fulvivirgaceae</taxon>
        <taxon>Fulvivirga</taxon>
    </lineage>
</organism>
<dbReference type="InterPro" id="IPR023293">
    <property type="entry name" value="dGTP_triP_hydro_central_sf"/>
</dbReference>
<dbReference type="SMART" id="SM00471">
    <property type="entry name" value="HDc"/>
    <property type="match status" value="1"/>
</dbReference>
<dbReference type="NCBIfam" id="TIGR01353">
    <property type="entry name" value="dGTP_triPase"/>
    <property type="match status" value="1"/>
</dbReference>
<evidence type="ECO:0000256" key="1">
    <source>
        <dbReference type="ARBA" id="ARBA00022801"/>
    </source>
</evidence>
<accession>A0ABW9RQB6</accession>
<gene>
    <name evidence="4" type="ORF">E1163_10035</name>
</gene>
<comment type="caution">
    <text evidence="4">The sequence shown here is derived from an EMBL/GenBank/DDBJ whole genome shotgun (WGS) entry which is preliminary data.</text>
</comment>
<dbReference type="EMBL" id="SMLW01000500">
    <property type="protein sequence ID" value="MTI25280.1"/>
    <property type="molecule type" value="Genomic_DNA"/>
</dbReference>
<protein>
    <submittedName>
        <fullName evidence="4">Deoxyguanosinetriphosphate triphosphohydrolase</fullName>
    </submittedName>
</protein>
<keyword evidence="1" id="KW-0378">Hydrolase</keyword>
<dbReference type="InterPro" id="IPR027432">
    <property type="entry name" value="dGTP_triphosphohydrolase_C"/>
</dbReference>
<keyword evidence="5" id="KW-1185">Reference proteome</keyword>
<evidence type="ECO:0000256" key="2">
    <source>
        <dbReference type="SAM" id="MobiDB-lite"/>
    </source>
</evidence>
<dbReference type="InterPro" id="IPR006261">
    <property type="entry name" value="dGTPase"/>
</dbReference>
<dbReference type="Gene3D" id="1.10.3550.10">
    <property type="entry name" value="eoxyguanosinetriphosphate triphosphohydrolase domain-like"/>
    <property type="match status" value="1"/>
</dbReference>
<dbReference type="SUPFAM" id="SSF109604">
    <property type="entry name" value="HD-domain/PDEase-like"/>
    <property type="match status" value="1"/>
</dbReference>
<feature type="compositionally biased region" description="Polar residues" evidence="2">
    <location>
        <begin position="1"/>
        <end position="11"/>
    </location>
</feature>
<dbReference type="Pfam" id="PF01966">
    <property type="entry name" value="HD"/>
    <property type="match status" value="1"/>
</dbReference>
<dbReference type="CDD" id="cd00077">
    <property type="entry name" value="HDc"/>
    <property type="match status" value="1"/>
</dbReference>
<feature type="region of interest" description="Disordered" evidence="2">
    <location>
        <begin position="1"/>
        <end position="22"/>
    </location>
</feature>
<feature type="compositionally biased region" description="Basic and acidic residues" evidence="2">
    <location>
        <begin position="12"/>
        <end position="22"/>
    </location>
</feature>
<name>A0ABW9RQB6_9BACT</name>
<dbReference type="Gene3D" id="1.10.3410.10">
    <property type="entry name" value="putative deoxyguanosinetriphosphate triphosphohydrolase like domain"/>
    <property type="match status" value="1"/>
</dbReference>
<evidence type="ECO:0000313" key="5">
    <source>
        <dbReference type="Proteomes" id="UP000798808"/>
    </source>
</evidence>
<proteinExistence type="predicted"/>
<feature type="domain" description="HD/PDEase" evidence="3">
    <location>
        <begin position="56"/>
        <end position="256"/>
    </location>
</feature>
<dbReference type="InterPro" id="IPR026875">
    <property type="entry name" value="PHydrolase_assoc_dom"/>
</dbReference>
<dbReference type="Gene3D" id="1.10.3210.10">
    <property type="entry name" value="Hypothetical protein af1432"/>
    <property type="match status" value="1"/>
</dbReference>
<dbReference type="InterPro" id="IPR006674">
    <property type="entry name" value="HD_domain"/>
</dbReference>
<dbReference type="PANTHER" id="PTHR11373">
    <property type="entry name" value="DEOXYNUCLEOSIDE TRIPHOSPHATE TRIPHOSPHOHYDROLASE"/>
    <property type="match status" value="1"/>
</dbReference>
<dbReference type="InterPro" id="IPR003607">
    <property type="entry name" value="HD/PDEase_dom"/>
</dbReference>
<dbReference type="NCBIfam" id="NF002205">
    <property type="entry name" value="PRK01096.1"/>
    <property type="match status" value="1"/>
</dbReference>
<evidence type="ECO:0000313" key="4">
    <source>
        <dbReference type="EMBL" id="MTI25280.1"/>
    </source>
</evidence>
<sequence length="444" mass="50617">MNWEQLLSNQRSGEKPKEHDISRSAFEQDYDRIIFSHPFRRLQDKTQVHPLPEYDFVHTRLTHSLEVSSVGRTLGKRAGQVLLERHKGLQSKFSVHDFGAIVAAASLAHDIGNPPFGHSGEDAISEFFLYHDQGKHLKEHVTDWQWQDLTNFEGNAQGFRILNKERYQGLKLTYATLAAFSKYPRKSLIENRDKERRSQKKYGFFQSESPLFAAIAEDMGLIRYGDFMWSRHPMAFLVEAADDICYQLIDLEDGCRLGLVSYDDTVDLYASILREKFDKKKLERIESLDERIGTLRALSIGTLIEESCSLFLDEEENLLTGKFDTALTDAIYTTPVLKDIEKLSIDKIYRARTVMETEAAGFEVLPGLLAVFVTAAHEKLNGTVFTKKNQSALRLMPPEVRREISEGSNMYQVLMSCIDFVSGMTDTHAISLFRKIKGISLPNG</sequence>
<reference evidence="4 5" key="1">
    <citation type="submission" date="2019-02" db="EMBL/GenBank/DDBJ databases">
        <authorList>
            <person name="Goldberg S.R."/>
            <person name="Haltli B.A."/>
            <person name="Correa H."/>
            <person name="Russell K.G."/>
        </authorList>
    </citation>
    <scope>NUCLEOTIDE SEQUENCE [LARGE SCALE GENOMIC DNA]</scope>
    <source>
        <strain evidence="4 5">JCM 16186</strain>
    </source>
</reference>